<dbReference type="Proteomes" id="UP000011820">
    <property type="component" value="Chromosome"/>
</dbReference>
<dbReference type="Gene3D" id="3.30.1370.70">
    <property type="entry name" value="Scaffold protein Nfu/NifU, N-terminal domain"/>
    <property type="match status" value="1"/>
</dbReference>
<dbReference type="InterPro" id="IPR034904">
    <property type="entry name" value="FSCA_dom_sf"/>
</dbReference>
<reference evidence="3 4" key="1">
    <citation type="journal article" date="2013" name="Genome Announc.">
        <title>Complete Genome Sequence of a Chinese Strain of 'Candidatus Liberibacter asiaticus'.</title>
        <authorList>
            <person name="Lin H."/>
            <person name="Han C.S."/>
            <person name="Liu B."/>
            <person name="Lou B."/>
            <person name="Bai X."/>
            <person name="Deng C."/>
            <person name="Civerolo E.L."/>
            <person name="Gupta G."/>
        </authorList>
    </citation>
    <scope>NUCLEOTIDE SEQUENCE [LARGE SCALE GENOMIC DNA]</scope>
    <source>
        <strain evidence="4">gxpsy</strain>
    </source>
</reference>
<dbReference type="Pfam" id="PF01106">
    <property type="entry name" value="NifU"/>
    <property type="match status" value="1"/>
</dbReference>
<dbReference type="RefSeq" id="WP_012778649.1">
    <property type="nucleotide sequence ID" value="NC_020549.1"/>
</dbReference>
<dbReference type="Pfam" id="PF08712">
    <property type="entry name" value="Nfu_N"/>
    <property type="match status" value="1"/>
</dbReference>
<gene>
    <name evidence="3" type="ORF">WSI_01485</name>
</gene>
<dbReference type="PANTHER" id="PTHR11178">
    <property type="entry name" value="IRON-SULFUR CLUSTER SCAFFOLD PROTEIN NFU-RELATED"/>
    <property type="match status" value="1"/>
</dbReference>
<evidence type="ECO:0000256" key="1">
    <source>
        <dbReference type="ARBA" id="ARBA00006420"/>
    </source>
</evidence>
<comment type="similarity">
    <text evidence="1">Belongs to the NifU family.</text>
</comment>
<keyword evidence="4" id="KW-1185">Reference proteome</keyword>
<dbReference type="SUPFAM" id="SSF110836">
    <property type="entry name" value="Hypothetical protein SAV1430"/>
    <property type="match status" value="1"/>
</dbReference>
<dbReference type="InterPro" id="IPR035433">
    <property type="entry name" value="NFU1-like"/>
</dbReference>
<dbReference type="GeneID" id="93076668"/>
<proteinExistence type="inferred from homology"/>
<sequence length="189" mass="20675">MFIQTEDTPNPATLKFIPGQVVLVEGAIHFSNAKEAEISPLASRIFSIPGIASVYFGYDFITVGKDQYDWEHLRPPVLGMIMEHFISGDPIIHNGGLGDMKLDDMGSGDFIESDSAVVQRIKEVLDNRVRPAVARDGGDIVFKGYRDGIVFLSMRGACSGCPSASETLKYGVANILNHFVPEVKDIRTV</sequence>
<dbReference type="SUPFAM" id="SSF117916">
    <property type="entry name" value="Fe-S cluster assembly (FSCA) domain-like"/>
    <property type="match status" value="1"/>
</dbReference>
<dbReference type="PIRSF" id="PIRSF036773">
    <property type="entry name" value="HIRIP5"/>
    <property type="match status" value="1"/>
</dbReference>
<dbReference type="Gene3D" id="3.30.300.130">
    <property type="entry name" value="Fe-S cluster assembly (FSCA)"/>
    <property type="match status" value="1"/>
</dbReference>
<evidence type="ECO:0000313" key="4">
    <source>
        <dbReference type="Proteomes" id="UP000011820"/>
    </source>
</evidence>
<dbReference type="EMBL" id="CP004005">
    <property type="protein sequence ID" value="AGH16667.1"/>
    <property type="molecule type" value="Genomic_DNA"/>
</dbReference>
<evidence type="ECO:0000259" key="2">
    <source>
        <dbReference type="SMART" id="SM00932"/>
    </source>
</evidence>
<accession>A0ABM7FKE2</accession>
<dbReference type="SMART" id="SM00932">
    <property type="entry name" value="Nfu_N"/>
    <property type="match status" value="1"/>
</dbReference>
<feature type="domain" description="Scaffold protein Nfu/NifU N-terminal" evidence="2">
    <location>
        <begin position="3"/>
        <end position="88"/>
    </location>
</feature>
<dbReference type="InterPro" id="IPR036498">
    <property type="entry name" value="Nfu/NifU_N_sf"/>
</dbReference>
<dbReference type="InterPro" id="IPR001075">
    <property type="entry name" value="NIF_FeS_clus_asmbl_NifU_C"/>
</dbReference>
<name>A0ABM7FKE2_LIBAS</name>
<protein>
    <submittedName>
        <fullName evidence="3">Nitrogen fixation protein</fullName>
    </submittedName>
</protein>
<dbReference type="InterPro" id="IPR014824">
    <property type="entry name" value="Nfu/NifU_N"/>
</dbReference>
<dbReference type="PANTHER" id="PTHR11178:SF1">
    <property type="entry name" value="NFU1 IRON-SULFUR CLUSTER SCAFFOLD HOMOLOG, MITOCHONDRIAL"/>
    <property type="match status" value="1"/>
</dbReference>
<evidence type="ECO:0000313" key="3">
    <source>
        <dbReference type="EMBL" id="AGH16667.1"/>
    </source>
</evidence>
<organism evidence="3 4">
    <name type="scientific">Candidatus Liberibacter asiaticus str. gxpsy</name>
    <dbReference type="NCBI Taxonomy" id="1174529"/>
    <lineage>
        <taxon>Bacteria</taxon>
        <taxon>Pseudomonadati</taxon>
        <taxon>Pseudomonadota</taxon>
        <taxon>Alphaproteobacteria</taxon>
        <taxon>Hyphomicrobiales</taxon>
        <taxon>Rhizobiaceae</taxon>
        <taxon>Liberibacter</taxon>
    </lineage>
</organism>